<keyword evidence="2 3" id="KW-0378">Hydrolase</keyword>
<dbReference type="HAMAP" id="MF_01440">
    <property type="entry name" value="CheD"/>
    <property type="match status" value="1"/>
</dbReference>
<dbReference type="CDD" id="cd16352">
    <property type="entry name" value="CheD"/>
    <property type="match status" value="1"/>
</dbReference>
<name>A0AAU8IDE1_9BACL</name>
<gene>
    <name evidence="3" type="primary">cheD</name>
    <name evidence="4" type="ORF">ABNN70_10185</name>
</gene>
<evidence type="ECO:0000256" key="1">
    <source>
        <dbReference type="ARBA" id="ARBA00022500"/>
    </source>
</evidence>
<comment type="similarity">
    <text evidence="3">Belongs to the CheD family.</text>
</comment>
<dbReference type="AlphaFoldDB" id="A0AAU8IDE1"/>
<evidence type="ECO:0000256" key="2">
    <source>
        <dbReference type="ARBA" id="ARBA00022801"/>
    </source>
</evidence>
<dbReference type="Pfam" id="PF03975">
    <property type="entry name" value="CheD"/>
    <property type="match status" value="1"/>
</dbReference>
<sequence>MSEIRYVRKPEKMKTMGLGSCVGVVVYHQSSGIAGMAHIMLPDSALSRVRPFSPGKYADTAVPELIHVLSDLHGLPLNGLKAKMAGGAEMFKSFSNAQAGSIGKRNVDAVHRQLNQFGIPVVAEDTGDSYGRTIEFDPESGTLMIQTILHGKLLI</sequence>
<dbReference type="InterPro" id="IPR011324">
    <property type="entry name" value="Cytotoxic_necrot_fac-like_cat"/>
</dbReference>
<reference evidence="4" key="1">
    <citation type="submission" date="2024-06" db="EMBL/GenBank/DDBJ databases">
        <authorList>
            <person name="Fan A."/>
            <person name="Zhang F.Y."/>
            <person name="Zhang L."/>
        </authorList>
    </citation>
    <scope>NUCLEOTIDE SEQUENCE</scope>
    <source>
        <strain evidence="4">Y61</strain>
    </source>
</reference>
<evidence type="ECO:0000256" key="3">
    <source>
        <dbReference type="HAMAP-Rule" id="MF_01440"/>
    </source>
</evidence>
<dbReference type="PANTHER" id="PTHR35147:SF1">
    <property type="entry name" value="CHEMORECEPTOR GLUTAMINE DEAMIDASE CHED-RELATED"/>
    <property type="match status" value="1"/>
</dbReference>
<accession>A0AAU8IDE1</accession>
<dbReference type="PANTHER" id="PTHR35147">
    <property type="entry name" value="CHEMORECEPTOR GLUTAMINE DEAMIDASE CHED-RELATED"/>
    <property type="match status" value="1"/>
</dbReference>
<dbReference type="InterPro" id="IPR038592">
    <property type="entry name" value="CheD-like_sf"/>
</dbReference>
<protein>
    <recommendedName>
        <fullName evidence="3">Probable chemoreceptor glutamine deamidase CheD</fullName>
        <ecNumber evidence="3">3.5.1.44</ecNumber>
    </recommendedName>
</protein>
<dbReference type="GO" id="GO:0050568">
    <property type="term" value="F:protein-glutamine glutaminase activity"/>
    <property type="evidence" value="ECO:0007669"/>
    <property type="project" value="UniProtKB-UniRule"/>
</dbReference>
<dbReference type="Gene3D" id="3.30.1330.200">
    <property type="match status" value="1"/>
</dbReference>
<dbReference type="InterPro" id="IPR005659">
    <property type="entry name" value="Chemorcpt_Glu_NH3ase_CheD"/>
</dbReference>
<evidence type="ECO:0000313" key="4">
    <source>
        <dbReference type="EMBL" id="XCJ16066.1"/>
    </source>
</evidence>
<proteinExistence type="inferred from homology"/>
<comment type="catalytic activity">
    <reaction evidence="3">
        <text>L-glutaminyl-[protein] + H2O = L-glutamyl-[protein] + NH4(+)</text>
        <dbReference type="Rhea" id="RHEA:16441"/>
        <dbReference type="Rhea" id="RHEA-COMP:10207"/>
        <dbReference type="Rhea" id="RHEA-COMP:10208"/>
        <dbReference type="ChEBI" id="CHEBI:15377"/>
        <dbReference type="ChEBI" id="CHEBI:28938"/>
        <dbReference type="ChEBI" id="CHEBI:29973"/>
        <dbReference type="ChEBI" id="CHEBI:30011"/>
        <dbReference type="EC" id="3.5.1.44"/>
    </reaction>
</comment>
<comment type="function">
    <text evidence="3">Probably deamidates glutamine residues to glutamate on methyl-accepting chemotaxis receptors (MCPs), playing an important role in chemotaxis.</text>
</comment>
<dbReference type="GO" id="GO:0006935">
    <property type="term" value="P:chemotaxis"/>
    <property type="evidence" value="ECO:0007669"/>
    <property type="project" value="UniProtKB-UniRule"/>
</dbReference>
<dbReference type="RefSeq" id="WP_206184299.1">
    <property type="nucleotide sequence ID" value="NZ_CP159510.1"/>
</dbReference>
<keyword evidence="1 3" id="KW-0145">Chemotaxis</keyword>
<organism evidence="4">
    <name type="scientific">Sporolactobacillus sp. Y61</name>
    <dbReference type="NCBI Taxonomy" id="3160863"/>
    <lineage>
        <taxon>Bacteria</taxon>
        <taxon>Bacillati</taxon>
        <taxon>Bacillota</taxon>
        <taxon>Bacilli</taxon>
        <taxon>Bacillales</taxon>
        <taxon>Sporolactobacillaceae</taxon>
        <taxon>Sporolactobacillus</taxon>
    </lineage>
</organism>
<dbReference type="SUPFAM" id="SSF64438">
    <property type="entry name" value="CNF1/YfiH-like putative cysteine hydrolases"/>
    <property type="match status" value="1"/>
</dbReference>
<dbReference type="EMBL" id="CP159510">
    <property type="protein sequence ID" value="XCJ16066.1"/>
    <property type="molecule type" value="Genomic_DNA"/>
</dbReference>
<dbReference type="EC" id="3.5.1.44" evidence="3"/>